<name>A0A143H8W5_9BACL</name>
<gene>
    <name evidence="1" type="ORF">ATY39_00095</name>
</gene>
<dbReference type="AlphaFoldDB" id="A0A143H8W5"/>
<evidence type="ECO:0000313" key="1">
    <source>
        <dbReference type="EMBL" id="AMW97946.1"/>
    </source>
</evidence>
<protein>
    <submittedName>
        <fullName evidence="1">Uncharacterized protein</fullName>
    </submittedName>
</protein>
<dbReference type="RefSeq" id="WP_066783958.1">
    <property type="nucleotide sequence ID" value="NZ_CP014806.1"/>
</dbReference>
<keyword evidence="2" id="KW-1185">Reference proteome</keyword>
<sequence>MEFDLVVNEESIERCFLEYDEIGYGFDEDINGNVVNFAEATISQVTWYKNNDDCDVDDVVTIQITEIHNSNSYNTIVQWHDESFKNNINAVRLLKEAKSDLLNEFSKE</sequence>
<reference evidence="2" key="2">
    <citation type="submission" date="2016-03" db="EMBL/GenBank/DDBJ databases">
        <authorList>
            <person name="Ploux O."/>
        </authorList>
    </citation>
    <scope>NUCLEOTIDE SEQUENCE [LARGE SCALE GENOMIC DNA]</scope>
    <source>
        <strain evidence="2">PP9</strain>
    </source>
</reference>
<dbReference type="Proteomes" id="UP000076021">
    <property type="component" value="Chromosome"/>
</dbReference>
<reference evidence="1 2" key="1">
    <citation type="journal article" date="2016" name="Genome Announc.">
        <title>Whole-Genome Sequence of Rummeliibacillus stabekisii Strain PP9 Isolated from Antarctic Soil.</title>
        <authorList>
            <person name="da Mota F.F."/>
            <person name="Vollu R.E."/>
            <person name="Jurelevicius D."/>
            <person name="Seldin L."/>
        </authorList>
    </citation>
    <scope>NUCLEOTIDE SEQUENCE [LARGE SCALE GENOMIC DNA]</scope>
    <source>
        <strain evidence="1 2">PP9</strain>
    </source>
</reference>
<proteinExistence type="predicted"/>
<evidence type="ECO:0000313" key="2">
    <source>
        <dbReference type="Proteomes" id="UP000076021"/>
    </source>
</evidence>
<dbReference type="KEGG" id="rst:ATY39_00095"/>
<dbReference type="OrthoDB" id="9918398at2"/>
<accession>A0A143H8W5</accession>
<dbReference type="EMBL" id="CP014806">
    <property type="protein sequence ID" value="AMW97946.1"/>
    <property type="molecule type" value="Genomic_DNA"/>
</dbReference>
<organism evidence="1 2">
    <name type="scientific">Rummeliibacillus stabekisii</name>
    <dbReference type="NCBI Taxonomy" id="241244"/>
    <lineage>
        <taxon>Bacteria</taxon>
        <taxon>Bacillati</taxon>
        <taxon>Bacillota</taxon>
        <taxon>Bacilli</taxon>
        <taxon>Bacillales</taxon>
        <taxon>Caryophanaceae</taxon>
        <taxon>Rummeliibacillus</taxon>
    </lineage>
</organism>